<dbReference type="RefSeq" id="XP_003002266.1">
    <property type="nucleotide sequence ID" value="XM_003002220.1"/>
</dbReference>
<feature type="region of interest" description="Disordered" evidence="1">
    <location>
        <begin position="326"/>
        <end position="356"/>
    </location>
</feature>
<dbReference type="OMA" id="CARRTTH"/>
<dbReference type="eggNOG" id="ENOG502QQYX">
    <property type="taxonomic scope" value="Eukaryota"/>
</dbReference>
<protein>
    <submittedName>
        <fullName evidence="3">Ste50p</fullName>
    </submittedName>
</protein>
<evidence type="ECO:0000313" key="4">
    <source>
        <dbReference type="Proteomes" id="UP000008698"/>
    </source>
</evidence>
<dbReference type="PROSITE" id="PS50200">
    <property type="entry name" value="RA"/>
    <property type="match status" value="1"/>
</dbReference>
<dbReference type="GeneID" id="9536088"/>
<feature type="compositionally biased region" description="Polar residues" evidence="1">
    <location>
        <begin position="32"/>
        <end position="55"/>
    </location>
</feature>
<dbReference type="STRING" id="526221.C9SS50"/>
<feature type="compositionally biased region" description="Polar residues" evidence="1">
    <location>
        <begin position="151"/>
        <end position="171"/>
    </location>
</feature>
<dbReference type="HOGENOM" id="CLU_021546_0_0_1"/>
<feature type="region of interest" description="Disordered" evidence="1">
    <location>
        <begin position="1"/>
        <end position="100"/>
    </location>
</feature>
<dbReference type="Gene3D" id="3.10.20.90">
    <property type="entry name" value="Phosphatidylinositol 3-kinase Catalytic Subunit, Chain A, domain 1"/>
    <property type="match status" value="1"/>
</dbReference>
<feature type="region of interest" description="Disordered" evidence="1">
    <location>
        <begin position="114"/>
        <end position="242"/>
    </location>
</feature>
<keyword evidence="4" id="KW-1185">Reference proteome</keyword>
<dbReference type="OrthoDB" id="445896at2759"/>
<dbReference type="SUPFAM" id="SSF54236">
    <property type="entry name" value="Ubiquitin-like"/>
    <property type="match status" value="1"/>
</dbReference>
<name>C9SS50_VERA1</name>
<feature type="domain" description="Ras-associating" evidence="2">
    <location>
        <begin position="247"/>
        <end position="320"/>
    </location>
</feature>
<evidence type="ECO:0000256" key="1">
    <source>
        <dbReference type="SAM" id="MobiDB-lite"/>
    </source>
</evidence>
<organism evidence="4">
    <name type="scientific">Verticillium alfalfae (strain VaMs.102 / ATCC MYA-4576 / FGSC 10136)</name>
    <name type="common">Verticillium wilt of alfalfa</name>
    <name type="synonym">Verticillium albo-atrum</name>
    <dbReference type="NCBI Taxonomy" id="526221"/>
    <lineage>
        <taxon>Eukaryota</taxon>
        <taxon>Fungi</taxon>
        <taxon>Dikarya</taxon>
        <taxon>Ascomycota</taxon>
        <taxon>Pezizomycotina</taxon>
        <taxon>Sordariomycetes</taxon>
        <taxon>Hypocreomycetidae</taxon>
        <taxon>Glomerellales</taxon>
        <taxon>Plectosphaerellaceae</taxon>
        <taxon>Verticillium</taxon>
    </lineage>
</organism>
<dbReference type="InterPro" id="IPR029071">
    <property type="entry name" value="Ubiquitin-like_domsf"/>
</dbReference>
<evidence type="ECO:0000313" key="3">
    <source>
        <dbReference type="EMBL" id="EEY21615.1"/>
    </source>
</evidence>
<feature type="compositionally biased region" description="Gly residues" evidence="1">
    <location>
        <begin position="329"/>
        <end position="339"/>
    </location>
</feature>
<dbReference type="EMBL" id="DS985223">
    <property type="protein sequence ID" value="EEY21615.1"/>
    <property type="molecule type" value="Genomic_DNA"/>
</dbReference>
<sequence>MNFDSGTAYAESDADDEYERSVAASSPVLATDSETSPIDSELPSSNEHTPTTYGHRSSADRLPETIISEWTADDNNPTPTYGYETTISPPAPTPSSAQSNAGLMRQYSTKKIMLGTLPPKNPSPSPLQTQHERSIAEQTLDPSPAVERALLSSSHLSAMNGSGPNATSPIYHNSPNMPSPTSPPVMGGTTLGSRSYRSEAPTPSSRTTFSESDYGHKGREQPVSVPRRGPTPAPDTPSTSNASVEIFKSFRVSMDDPCYKVLPAALKKYQINAPWDQYALYIVYGDQERCLALDEKPLILFSSSIRRAKSPCSCCARRTTHKLTATNLGGQGLGTGSSRGGTPYDPPGGIIKRPGT</sequence>
<dbReference type="CDD" id="cd01786">
    <property type="entry name" value="RA_STE50"/>
    <property type="match status" value="1"/>
</dbReference>
<dbReference type="Proteomes" id="UP000008698">
    <property type="component" value="Unassembled WGS sequence"/>
</dbReference>
<dbReference type="KEGG" id="val:VDBG_07725"/>
<evidence type="ECO:0000259" key="2">
    <source>
        <dbReference type="PROSITE" id="PS50200"/>
    </source>
</evidence>
<dbReference type="AlphaFoldDB" id="C9SS50"/>
<feature type="compositionally biased region" description="Polar residues" evidence="1">
    <location>
        <begin position="191"/>
        <end position="211"/>
    </location>
</feature>
<gene>
    <name evidence="3" type="ORF">VDBG_07725</name>
</gene>
<reference evidence="4" key="1">
    <citation type="journal article" date="2011" name="PLoS Pathog.">
        <title>Comparative genomics yields insights into niche adaptation of plant vascular wilt pathogens.</title>
        <authorList>
            <person name="Klosterman S.J."/>
            <person name="Subbarao K.V."/>
            <person name="Kang S."/>
            <person name="Veronese P."/>
            <person name="Gold S.E."/>
            <person name="Thomma B.P.H.J."/>
            <person name="Chen Z."/>
            <person name="Henrissat B."/>
            <person name="Lee Y.-H."/>
            <person name="Park J."/>
            <person name="Garcia-Pedrajas M.D."/>
            <person name="Barbara D.J."/>
            <person name="Anchieta A."/>
            <person name="de Jonge R."/>
            <person name="Santhanam P."/>
            <person name="Maruthachalam K."/>
            <person name="Atallah Z."/>
            <person name="Amyotte S.G."/>
            <person name="Paz Z."/>
            <person name="Inderbitzin P."/>
            <person name="Hayes R.J."/>
            <person name="Heiman D.I."/>
            <person name="Young S."/>
            <person name="Zeng Q."/>
            <person name="Engels R."/>
            <person name="Galagan J."/>
            <person name="Cuomo C.A."/>
            <person name="Dobinson K.F."/>
            <person name="Ma L.-J."/>
        </authorList>
    </citation>
    <scope>NUCLEOTIDE SEQUENCE [LARGE SCALE GENOMIC DNA]</scope>
    <source>
        <strain evidence="4">VaMs.102 / ATCC MYA-4576 / FGSC 10136</strain>
    </source>
</reference>
<dbReference type="GO" id="GO:0007165">
    <property type="term" value="P:signal transduction"/>
    <property type="evidence" value="ECO:0007669"/>
    <property type="project" value="InterPro"/>
</dbReference>
<dbReference type="InterPro" id="IPR000159">
    <property type="entry name" value="RA_dom"/>
</dbReference>
<dbReference type="Pfam" id="PF00788">
    <property type="entry name" value="RA"/>
    <property type="match status" value="1"/>
</dbReference>
<dbReference type="SMART" id="SM00314">
    <property type="entry name" value="RA"/>
    <property type="match status" value="1"/>
</dbReference>
<proteinExistence type="predicted"/>
<accession>C9SS50</accession>